<evidence type="ECO:0000256" key="7">
    <source>
        <dbReference type="SAM" id="MobiDB-lite"/>
    </source>
</evidence>
<dbReference type="Proteomes" id="UP000005408">
    <property type="component" value="Unassembled WGS sequence"/>
</dbReference>
<dbReference type="GO" id="GO:1990404">
    <property type="term" value="F:NAD+-protein mono-ADP-ribosyltransferase activity"/>
    <property type="evidence" value="ECO:0007669"/>
    <property type="project" value="TreeGrafter"/>
</dbReference>
<keyword evidence="3" id="KW-0677">Repeat</keyword>
<dbReference type="AlphaFoldDB" id="A0A8W8NJ58"/>
<keyword evidence="10" id="KW-1185">Reference proteome</keyword>
<feature type="domain" description="C3H1-type" evidence="8">
    <location>
        <begin position="198"/>
        <end position="220"/>
    </location>
</feature>
<dbReference type="PROSITE" id="PS50103">
    <property type="entry name" value="ZF_C3H1"/>
    <property type="match status" value="1"/>
</dbReference>
<evidence type="ECO:0000256" key="5">
    <source>
        <dbReference type="ARBA" id="ARBA00022833"/>
    </source>
</evidence>
<dbReference type="Pfam" id="PF25261">
    <property type="entry name" value="zf-CCCH_PARP12"/>
    <property type="match status" value="2"/>
</dbReference>
<evidence type="ECO:0000256" key="1">
    <source>
        <dbReference type="ARBA" id="ARBA00022553"/>
    </source>
</evidence>
<dbReference type="Gene3D" id="3.30.1370.210">
    <property type="match status" value="1"/>
</dbReference>
<dbReference type="InterPro" id="IPR057602">
    <property type="entry name" value="Zfn-CCCH_PARP12"/>
</dbReference>
<evidence type="ECO:0000256" key="2">
    <source>
        <dbReference type="ARBA" id="ARBA00022723"/>
    </source>
</evidence>
<evidence type="ECO:0000313" key="9">
    <source>
        <dbReference type="EnsemblMetazoa" id="G6011.15:cds"/>
    </source>
</evidence>
<dbReference type="InterPro" id="IPR051712">
    <property type="entry name" value="ARTD-AVP"/>
</dbReference>
<keyword evidence="4 6" id="KW-0863">Zinc-finger</keyword>
<dbReference type="GO" id="GO:0005634">
    <property type="term" value="C:nucleus"/>
    <property type="evidence" value="ECO:0007669"/>
    <property type="project" value="TreeGrafter"/>
</dbReference>
<evidence type="ECO:0000313" key="10">
    <source>
        <dbReference type="Proteomes" id="UP000005408"/>
    </source>
</evidence>
<keyword evidence="1" id="KW-0597">Phosphoprotein</keyword>
<keyword evidence="5 6" id="KW-0862">Zinc</keyword>
<dbReference type="PANTHER" id="PTHR45740:SF2">
    <property type="entry name" value="POLY [ADP-RIBOSE] POLYMERASE"/>
    <property type="match status" value="1"/>
</dbReference>
<reference evidence="9" key="1">
    <citation type="submission" date="2022-08" db="UniProtKB">
        <authorList>
            <consortium name="EnsemblMetazoa"/>
        </authorList>
    </citation>
    <scope>IDENTIFICATION</scope>
    <source>
        <strain evidence="9">05x7-T-G4-1.051#20</strain>
    </source>
</reference>
<dbReference type="EnsemblMetazoa" id="G6011.15">
    <property type="protein sequence ID" value="G6011.15:cds"/>
    <property type="gene ID" value="G6011"/>
</dbReference>
<evidence type="ECO:0000256" key="3">
    <source>
        <dbReference type="ARBA" id="ARBA00022737"/>
    </source>
</evidence>
<feature type="region of interest" description="Disordered" evidence="7">
    <location>
        <begin position="246"/>
        <end position="290"/>
    </location>
</feature>
<feature type="compositionally biased region" description="Acidic residues" evidence="7">
    <location>
        <begin position="253"/>
        <end position="270"/>
    </location>
</feature>
<evidence type="ECO:0000256" key="6">
    <source>
        <dbReference type="PROSITE-ProRule" id="PRU00723"/>
    </source>
</evidence>
<dbReference type="GO" id="GO:0008270">
    <property type="term" value="F:zinc ion binding"/>
    <property type="evidence" value="ECO:0007669"/>
    <property type="project" value="UniProtKB-KW"/>
</dbReference>
<accession>A0A8W8NJ58</accession>
<feature type="zinc finger region" description="C3H1-type" evidence="6">
    <location>
        <begin position="198"/>
        <end position="220"/>
    </location>
</feature>
<proteinExistence type="predicted"/>
<keyword evidence="2 6" id="KW-0479">Metal-binding</keyword>
<sequence length="290" mass="33708">MAHVRYDKWSSAISPTMTFSQFIKQLAEHVLAREFAMPLSGLALAIRNDPSCKYLQLKPITLHKILQSYPDSFKFQGAREDPEVSLRLSIDICNNVRNCPGFPQCKDLHICRYFMMDNCIHTKRKTRAPCPYPHSLDSKHNRKVRQYHNLLSLDINALKKRMQDSADFASQEAPVDLKLCFYYTRRVCERDDCPYLHLCEFFVKGSCKFGRRCKKNHDVCARDIEAILREHNIDADGDEEDILENIRARLYGDGEEESEEEVTSEEEESFEQPKKPNPNQQNAVPTTSRR</sequence>
<evidence type="ECO:0000259" key="8">
    <source>
        <dbReference type="PROSITE" id="PS50103"/>
    </source>
</evidence>
<dbReference type="PANTHER" id="PTHR45740">
    <property type="entry name" value="POLY [ADP-RIBOSE] POLYMERASE"/>
    <property type="match status" value="1"/>
</dbReference>
<protein>
    <recommendedName>
        <fullName evidence="8">C3H1-type domain-containing protein</fullName>
    </recommendedName>
</protein>
<feature type="compositionally biased region" description="Polar residues" evidence="7">
    <location>
        <begin position="277"/>
        <end position="290"/>
    </location>
</feature>
<dbReference type="InterPro" id="IPR000571">
    <property type="entry name" value="Znf_CCCH"/>
</dbReference>
<dbReference type="GO" id="GO:0003950">
    <property type="term" value="F:NAD+ poly-ADP-ribosyltransferase activity"/>
    <property type="evidence" value="ECO:0007669"/>
    <property type="project" value="TreeGrafter"/>
</dbReference>
<organism evidence="9 10">
    <name type="scientific">Magallana gigas</name>
    <name type="common">Pacific oyster</name>
    <name type="synonym">Crassostrea gigas</name>
    <dbReference type="NCBI Taxonomy" id="29159"/>
    <lineage>
        <taxon>Eukaryota</taxon>
        <taxon>Metazoa</taxon>
        <taxon>Spiralia</taxon>
        <taxon>Lophotrochozoa</taxon>
        <taxon>Mollusca</taxon>
        <taxon>Bivalvia</taxon>
        <taxon>Autobranchia</taxon>
        <taxon>Pteriomorphia</taxon>
        <taxon>Ostreida</taxon>
        <taxon>Ostreoidea</taxon>
        <taxon>Ostreidae</taxon>
        <taxon>Magallana</taxon>
    </lineage>
</organism>
<name>A0A8W8NJ58_MAGGI</name>
<evidence type="ECO:0000256" key="4">
    <source>
        <dbReference type="ARBA" id="ARBA00022771"/>
    </source>
</evidence>